<reference evidence="1 3" key="1">
    <citation type="submission" date="2016-10" db="EMBL/GenBank/DDBJ databases">
        <authorList>
            <person name="Varghese N."/>
            <person name="Submissions S."/>
        </authorList>
    </citation>
    <scope>NUCLEOTIDE SEQUENCE [LARGE SCALE GENOMIC DNA]</scope>
    <source>
        <strain evidence="1">DSM 19823</strain>
        <strain evidence="3">DSM 19823 / KCTC 23066 / CCTCC M 208030 / D25</strain>
    </source>
</reference>
<organism evidence="1 3">
    <name type="scientific">Myroides profundi</name>
    <dbReference type="NCBI Taxonomy" id="480520"/>
    <lineage>
        <taxon>Bacteria</taxon>
        <taxon>Pseudomonadati</taxon>
        <taxon>Bacteroidota</taxon>
        <taxon>Flavobacteriia</taxon>
        <taxon>Flavobacteriales</taxon>
        <taxon>Flavobacteriaceae</taxon>
        <taxon>Myroides</taxon>
    </lineage>
</organism>
<keyword evidence="3" id="KW-1185">Reference proteome</keyword>
<dbReference type="RefSeq" id="WP_041888711.1">
    <property type="nucleotide sequence ID" value="NZ_CP010817.1"/>
</dbReference>
<proteinExistence type="predicted"/>
<evidence type="ECO:0000313" key="3">
    <source>
        <dbReference type="Proteomes" id="UP000183496"/>
    </source>
</evidence>
<dbReference type="AlphaFoldDB" id="A0AAJ4W0K6"/>
<evidence type="ECO:0000313" key="1">
    <source>
        <dbReference type="EMBL" id="SEP91834.1"/>
    </source>
</evidence>
<dbReference type="EMBL" id="FOFY01000033">
    <property type="protein sequence ID" value="SER70797.1"/>
    <property type="molecule type" value="Genomic_DNA"/>
</dbReference>
<gene>
    <name evidence="1" type="ORF">SAMN04488089_10187</name>
    <name evidence="2" type="ORF">SAMN04488089_1332</name>
</gene>
<comment type="caution">
    <text evidence="1">The sequence shown here is derived from an EMBL/GenBank/DDBJ whole genome shotgun (WGS) entry which is preliminary data.</text>
</comment>
<dbReference type="KEGG" id="mpw:MPR_0404"/>
<name>A0AAJ4W0K6_MYRPR</name>
<accession>A0AAJ4W0K6</accession>
<evidence type="ECO:0000313" key="2">
    <source>
        <dbReference type="EMBL" id="SER70797.1"/>
    </source>
</evidence>
<dbReference type="EMBL" id="FOFY01000001">
    <property type="protein sequence ID" value="SEP91834.1"/>
    <property type="molecule type" value="Genomic_DNA"/>
</dbReference>
<sequence length="159" mass="18723">MVSNVDRITKEKYQELKVKNLFEEKMTDRVFATILINNVAYKFAWGSDIVVPVIKIINNQYCTIGIDLEFIVINMIENVVIDSVKLNYFFYDTQIFNNFLFVITELQILKIEMQNFKIIDQIDLPEIFESWDVVDNKIKITCLDGQEVIILREVMLGIR</sequence>
<protein>
    <submittedName>
        <fullName evidence="1">Uncharacterized protein</fullName>
    </submittedName>
</protein>
<dbReference type="Proteomes" id="UP000183496">
    <property type="component" value="Unassembled WGS sequence"/>
</dbReference>